<feature type="binding site" evidence="11">
    <location>
        <position position="758"/>
    </location>
    <ligand>
        <name>Mn(2+)</name>
        <dbReference type="ChEBI" id="CHEBI:29035"/>
    </ligand>
</feature>
<feature type="active site" evidence="9">
    <location>
        <position position="298"/>
    </location>
</feature>
<evidence type="ECO:0000256" key="5">
    <source>
        <dbReference type="ARBA" id="ARBA00022741"/>
    </source>
</evidence>
<dbReference type="FunFam" id="3.20.20.70:FF:000033">
    <property type="entry name" value="Pyruvate carboxylase"/>
    <property type="match status" value="1"/>
</dbReference>
<dbReference type="SUPFAM" id="SSF51246">
    <property type="entry name" value="Rudiment single hybrid motif"/>
    <property type="match status" value="1"/>
</dbReference>
<dbReference type="AlphaFoldDB" id="A0A9N8RWM7"/>
<dbReference type="InterPro" id="IPR011761">
    <property type="entry name" value="ATP-grasp"/>
</dbReference>
<evidence type="ECO:0000256" key="7">
    <source>
        <dbReference type="ARBA" id="ARBA00023267"/>
    </source>
</evidence>
<dbReference type="GO" id="GO:0005737">
    <property type="term" value="C:cytoplasm"/>
    <property type="evidence" value="ECO:0007669"/>
    <property type="project" value="TreeGrafter"/>
</dbReference>
<feature type="binding site" evidence="11">
    <location>
        <position position="760"/>
    </location>
    <ligand>
        <name>Mn(2+)</name>
        <dbReference type="ChEBI" id="CHEBI:29035"/>
    </ligand>
</feature>
<dbReference type="Pfam" id="PF00364">
    <property type="entry name" value="Biotin_lipoyl"/>
    <property type="match status" value="1"/>
</dbReference>
<comment type="cofactor">
    <cofactor evidence="1 8">
        <name>biotin</name>
        <dbReference type="ChEBI" id="CHEBI:57586"/>
    </cofactor>
</comment>
<evidence type="ECO:0000259" key="15">
    <source>
        <dbReference type="PROSITE" id="PS50979"/>
    </source>
</evidence>
<dbReference type="Gene3D" id="3.30.470.20">
    <property type="entry name" value="ATP-grasp fold, B domain"/>
    <property type="match status" value="1"/>
</dbReference>
<dbReference type="InterPro" id="IPR005481">
    <property type="entry name" value="BC-like_N"/>
</dbReference>
<comment type="function">
    <text evidence="8">Catalyzes a 2-step reaction, involving the ATP-dependent carboxylation of the covalently attached biotin in the first step and the transfer of the carboxyl group to pyruvate in the second.</text>
</comment>
<dbReference type="SUPFAM" id="SSF51230">
    <property type="entry name" value="Single hybrid motif"/>
    <property type="match status" value="1"/>
</dbReference>
<evidence type="ECO:0000313" key="17">
    <source>
        <dbReference type="EMBL" id="CAG4895953.1"/>
    </source>
</evidence>
<dbReference type="Pfam" id="PF02436">
    <property type="entry name" value="PYC_OADA"/>
    <property type="match status" value="1"/>
</dbReference>
<dbReference type="PROSITE" id="PS50991">
    <property type="entry name" value="PYR_CT"/>
    <property type="match status" value="1"/>
</dbReference>
<keyword evidence="7 8" id="KW-0092">Biotin</keyword>
<evidence type="ECO:0000256" key="4">
    <source>
        <dbReference type="ARBA" id="ARBA00022723"/>
    </source>
</evidence>
<dbReference type="Proteomes" id="UP000789704">
    <property type="component" value="Unassembled WGS sequence"/>
</dbReference>
<dbReference type="Pfam" id="PF02785">
    <property type="entry name" value="Biotin_carb_C"/>
    <property type="match status" value="1"/>
</dbReference>
<evidence type="ECO:0000256" key="1">
    <source>
        <dbReference type="ARBA" id="ARBA00001953"/>
    </source>
</evidence>
<dbReference type="GO" id="GO:0005524">
    <property type="term" value="F:ATP binding"/>
    <property type="evidence" value="ECO:0007669"/>
    <property type="project" value="UniProtKB-UniRule"/>
</dbReference>
<dbReference type="InterPro" id="IPR013785">
    <property type="entry name" value="Aldolase_TIM"/>
</dbReference>
<gene>
    <name evidence="17" type="primary">pycA</name>
    <name evidence="17" type="ORF">LMG31841_02262</name>
</gene>
<dbReference type="Gene3D" id="3.10.600.10">
    <property type="entry name" value="pyruvate carboxylase f1077a mutant domain"/>
    <property type="match status" value="1"/>
</dbReference>
<sequence length="1168" mass="127576">MAFAPIRSLLIANRSEIAIRVMRAAAEMNIRTVAIYSKEDRLALHRFKADESYLVGEGKKPLAAYLDFEDILRVARKANVDAIHPGYGFLSENPDFAQAVIDAGIRWMGPSPEVMRTLGNKVAARNAAIAAGVPVMPATAPLPQDLDECKRLAAGVGFPLMLKASWGGGGRGMRVLEREQDLETALPAARREALAAFGNDEVYVEKLVRHARHVEVQVLGDTHGNLVHLYERDCTVQRRNQKVVERAPAPYLDAATRASLCESALRLMRAVGYSHAGTVEFLMDADSGLFYFIEVNPRIQVEHTVTEMITGVDIVKAQIRITEGGRIGITDDETDESGNVLTRAAGVPAQAAIPLNGHALQCRITTEDPENGFLPDYGQLTAYRSAAGFGVRLDAGTAYGGAVITPYYDSLLVKVTTWAPTAAESIRRMDRALREFRIRGVASNLQFLENVINYPAFGRGELTTRFIDTTPELLAFTKRRDRASKLLRYLGEVTVNGHAELVGRALPALPLAKPVLPRVDGSGPVPAGTRDRLRELGAEKFSQWMLDQKQVLLTDTTMRDAHQSLFATRMRTADMLPVAPFYARELSQLFSLECWGGATFDVALRFLKEDPWERLAQLRERVPNILFQMLLRGSNAVGYTNYADNVVRFFVQQSASAGVDVFRVFDSLNWVRNMRVAIDAVCESGALCEGAICYTGDLFDTSRAKYDLKYYVDIARELQRAGVHVLGIKDMAGICRPQAAAALVKALKEETGLPVHFHTHDTSGISAASVLAAIGAGCDAVDGALDAMSGLTSQPNLSSIAAALSGSERDPGLNLERMHEASMYWEGVRRYYAPFESEIRAGTADVYRHEMPGGQYTNLREQARSLGIEHRWTEVSRAYADVNRMFGDIVKVTPTSKVVGDMALMMVANDLSAADVCNPAKEIAFPESVVSLFKGELGFPPDGFPADLSRKALKAEPPTPYRPGDQIPPVDLEAARAEGEAACEQPLDDRQLASYLMYPKQAVEYFQHVRTYSDTSVVPTPAFLYGLQPQEEAAIDIDAGKTLLVTLQGQHADAEDGMVKVQFELNGQSRTTQVERRATAQTGAVRQSRAAADPSNPLHVAAPMPGSVVTIAVQPGQRVSAGSTLLALEAMKMETHIAAERDCEIAEVRVQAGDRVAAKDLLIVLKDA</sequence>
<evidence type="ECO:0000256" key="10">
    <source>
        <dbReference type="PIRSR" id="PIRSR001594-2"/>
    </source>
</evidence>
<feature type="domain" description="ATP-grasp" evidence="14">
    <location>
        <begin position="125"/>
        <end position="323"/>
    </location>
</feature>
<evidence type="ECO:0000256" key="11">
    <source>
        <dbReference type="PIRSR" id="PIRSR001594-3"/>
    </source>
</evidence>
<dbReference type="SUPFAM" id="SSF52440">
    <property type="entry name" value="PreATP-grasp domain"/>
    <property type="match status" value="1"/>
</dbReference>
<dbReference type="PANTHER" id="PTHR43778:SF2">
    <property type="entry name" value="PYRUVATE CARBOXYLASE, MITOCHONDRIAL"/>
    <property type="match status" value="1"/>
</dbReference>
<evidence type="ECO:0000256" key="12">
    <source>
        <dbReference type="PIRSR" id="PIRSR001594-4"/>
    </source>
</evidence>
<feature type="binding site" evidence="10">
    <location>
        <position position="632"/>
    </location>
    <ligand>
        <name>substrate</name>
    </ligand>
</feature>
<dbReference type="InterPro" id="IPR000891">
    <property type="entry name" value="PYR_CT"/>
</dbReference>
<keyword evidence="17" id="KW-0670">Pyruvate</keyword>
<evidence type="ECO:0000259" key="16">
    <source>
        <dbReference type="PROSITE" id="PS50991"/>
    </source>
</evidence>
<feature type="binding site" evidence="10">
    <location>
        <position position="205"/>
    </location>
    <ligand>
        <name>ATP</name>
        <dbReference type="ChEBI" id="CHEBI:30616"/>
    </ligand>
</feature>
<evidence type="ECO:0000256" key="9">
    <source>
        <dbReference type="PIRSR" id="PIRSR001594-1"/>
    </source>
</evidence>
<feature type="binding site" description="via carbamate group" evidence="11">
    <location>
        <position position="729"/>
    </location>
    <ligand>
        <name>Mn(2+)</name>
        <dbReference type="ChEBI" id="CHEBI:29035"/>
    </ligand>
</feature>
<accession>A0A9N8RWM7</accession>
<dbReference type="EC" id="6.4.1.1" evidence="2 8"/>
<keyword evidence="3 8" id="KW-0436">Ligase</keyword>
<dbReference type="FunFam" id="3.30.1490.20:FF:000003">
    <property type="entry name" value="acetyl-CoA carboxylase isoform X1"/>
    <property type="match status" value="1"/>
</dbReference>
<dbReference type="PIRSF" id="PIRSF001594">
    <property type="entry name" value="Pyruv_carbox"/>
    <property type="match status" value="1"/>
</dbReference>
<dbReference type="NCBIfam" id="TIGR01235">
    <property type="entry name" value="pyruv_carbox"/>
    <property type="match status" value="1"/>
</dbReference>
<feature type="domain" description="Biotin carboxylation" evidence="15">
    <location>
        <begin position="5"/>
        <end position="472"/>
    </location>
</feature>
<feature type="domain" description="Pyruvate carboxyltransferase" evidence="16">
    <location>
        <begin position="551"/>
        <end position="819"/>
    </location>
</feature>
<keyword evidence="6 8" id="KW-0067">ATP-binding</keyword>
<dbReference type="InterPro" id="IPR005479">
    <property type="entry name" value="CPAse_ATP-bd"/>
</dbReference>
<dbReference type="SUPFAM" id="SSF56059">
    <property type="entry name" value="Glutathione synthetase ATP-binding domain-like"/>
    <property type="match status" value="1"/>
</dbReference>
<feature type="binding site" evidence="10">
    <location>
        <position position="121"/>
    </location>
    <ligand>
        <name>ATP</name>
        <dbReference type="ChEBI" id="CHEBI:30616"/>
    </ligand>
</feature>
<comment type="caution">
    <text evidence="17">The sequence shown here is derived from an EMBL/GenBank/DDBJ whole genome shotgun (WGS) entry which is preliminary data.</text>
</comment>
<feature type="binding site" evidence="10">
    <location>
        <position position="893"/>
    </location>
    <ligand>
        <name>substrate</name>
    </ligand>
</feature>
<dbReference type="CDD" id="cd07937">
    <property type="entry name" value="DRE_TIM_PC_TC_5S"/>
    <property type="match status" value="1"/>
</dbReference>
<dbReference type="PROSITE" id="PS50979">
    <property type="entry name" value="BC"/>
    <property type="match status" value="1"/>
</dbReference>
<dbReference type="GO" id="GO:0006094">
    <property type="term" value="P:gluconeogenesis"/>
    <property type="evidence" value="ECO:0007669"/>
    <property type="project" value="InterPro"/>
</dbReference>
<dbReference type="InterPro" id="IPR055268">
    <property type="entry name" value="PCB-like"/>
</dbReference>
<keyword evidence="18" id="KW-1185">Reference proteome</keyword>
<comment type="catalytic activity">
    <reaction evidence="8">
        <text>hydrogencarbonate + pyruvate + ATP = oxaloacetate + ADP + phosphate + H(+)</text>
        <dbReference type="Rhea" id="RHEA:20844"/>
        <dbReference type="ChEBI" id="CHEBI:15361"/>
        <dbReference type="ChEBI" id="CHEBI:15378"/>
        <dbReference type="ChEBI" id="CHEBI:16452"/>
        <dbReference type="ChEBI" id="CHEBI:17544"/>
        <dbReference type="ChEBI" id="CHEBI:30616"/>
        <dbReference type="ChEBI" id="CHEBI:43474"/>
        <dbReference type="ChEBI" id="CHEBI:456216"/>
        <dbReference type="EC" id="6.4.1.1"/>
    </reaction>
</comment>
<evidence type="ECO:0000313" key="18">
    <source>
        <dbReference type="Proteomes" id="UP000789704"/>
    </source>
</evidence>
<dbReference type="InterPro" id="IPR011054">
    <property type="entry name" value="Rudment_hybrid_motif"/>
</dbReference>
<evidence type="ECO:0000256" key="6">
    <source>
        <dbReference type="ARBA" id="ARBA00022840"/>
    </source>
</evidence>
<dbReference type="PROSITE" id="PS50968">
    <property type="entry name" value="BIOTINYL_LIPOYL"/>
    <property type="match status" value="1"/>
</dbReference>
<dbReference type="SUPFAM" id="SSF89000">
    <property type="entry name" value="post-HMGL domain-like"/>
    <property type="match status" value="1"/>
</dbReference>
<dbReference type="PROSITE" id="PS00867">
    <property type="entry name" value="CPSASE_2"/>
    <property type="match status" value="1"/>
</dbReference>
<dbReference type="InterPro" id="IPR011053">
    <property type="entry name" value="Single_hybrid_motif"/>
</dbReference>
<dbReference type="CDD" id="cd06850">
    <property type="entry name" value="biotinyl_domain"/>
    <property type="match status" value="1"/>
</dbReference>
<dbReference type="InterPro" id="IPR011764">
    <property type="entry name" value="Biotin_carboxylation_dom"/>
</dbReference>
<evidence type="ECO:0000256" key="3">
    <source>
        <dbReference type="ARBA" id="ARBA00022598"/>
    </source>
</evidence>
<dbReference type="InterPro" id="IPR005482">
    <property type="entry name" value="Biotin_COase_C"/>
</dbReference>
<dbReference type="Pfam" id="PF02786">
    <property type="entry name" value="CPSase_L_D2"/>
    <property type="match status" value="1"/>
</dbReference>
<proteinExistence type="predicted"/>
<dbReference type="SMART" id="SM00878">
    <property type="entry name" value="Biotin_carb_C"/>
    <property type="match status" value="1"/>
</dbReference>
<dbReference type="InterPro" id="IPR016185">
    <property type="entry name" value="PreATP-grasp_dom_sf"/>
</dbReference>
<feature type="modified residue" description="N6-carboxylysine" evidence="12">
    <location>
        <position position="729"/>
    </location>
</feature>
<evidence type="ECO:0000256" key="8">
    <source>
        <dbReference type="PIRNR" id="PIRNR001594"/>
    </source>
</evidence>
<keyword evidence="5 8" id="KW-0547">Nucleotide-binding</keyword>
<dbReference type="Pfam" id="PF00289">
    <property type="entry name" value="Biotin_carb_N"/>
    <property type="match status" value="1"/>
</dbReference>
<dbReference type="InterPro" id="IPR000089">
    <property type="entry name" value="Biotin_lipoyl"/>
</dbReference>
<name>A0A9N8RWM7_9BURK</name>
<dbReference type="InterPro" id="IPR003379">
    <property type="entry name" value="Carboxylase_cons_dom"/>
</dbReference>
<feature type="binding site" evidence="11">
    <location>
        <position position="560"/>
    </location>
    <ligand>
        <name>Mn(2+)</name>
        <dbReference type="ChEBI" id="CHEBI:29035"/>
    </ligand>
</feature>
<dbReference type="Gene3D" id="3.20.20.70">
    <property type="entry name" value="Aldolase class I"/>
    <property type="match status" value="1"/>
</dbReference>
<dbReference type="Pfam" id="PF00682">
    <property type="entry name" value="HMGL-like"/>
    <property type="match status" value="1"/>
</dbReference>
<dbReference type="RefSeq" id="WP_228876438.1">
    <property type="nucleotide sequence ID" value="NZ_CAJQZC010000003.1"/>
</dbReference>
<organism evidence="17 18">
    <name type="scientific">Paraburkholderia saeva</name>
    <dbReference type="NCBI Taxonomy" id="2777537"/>
    <lineage>
        <taxon>Bacteria</taxon>
        <taxon>Pseudomonadati</taxon>
        <taxon>Pseudomonadota</taxon>
        <taxon>Betaproteobacteria</taxon>
        <taxon>Burkholderiales</taxon>
        <taxon>Burkholderiaceae</taxon>
        <taxon>Paraburkholderia</taxon>
    </lineage>
</organism>
<dbReference type="GO" id="GO:0004736">
    <property type="term" value="F:pyruvate carboxylase activity"/>
    <property type="evidence" value="ECO:0007669"/>
    <property type="project" value="UniProtKB-EC"/>
</dbReference>
<dbReference type="FunFam" id="2.40.50.100:FF:000003">
    <property type="entry name" value="Acetyl-CoA carboxylase biotin carboxyl carrier protein"/>
    <property type="match status" value="1"/>
</dbReference>
<dbReference type="FunFam" id="3.40.50.20:FF:000010">
    <property type="entry name" value="Propionyl-CoA carboxylase subunit alpha"/>
    <property type="match status" value="1"/>
</dbReference>
<dbReference type="InterPro" id="IPR005930">
    <property type="entry name" value="Pyruv_COase"/>
</dbReference>
<dbReference type="NCBIfam" id="NF006761">
    <property type="entry name" value="PRK09282.1"/>
    <property type="match status" value="1"/>
</dbReference>
<protein>
    <recommendedName>
        <fullName evidence="2 8">Pyruvate carboxylase</fullName>
        <ecNumber evidence="2 8">6.4.1.1</ecNumber>
    </recommendedName>
</protein>
<dbReference type="Gene3D" id="2.40.50.100">
    <property type="match status" value="1"/>
</dbReference>
<dbReference type="EMBL" id="CAJQZC010000003">
    <property type="protein sequence ID" value="CAG4895953.1"/>
    <property type="molecule type" value="Genomic_DNA"/>
</dbReference>
<feature type="modified residue" description="N6-biotinyllysine" evidence="12">
    <location>
        <position position="1132"/>
    </location>
</feature>
<reference evidence="17" key="1">
    <citation type="submission" date="2021-04" db="EMBL/GenBank/DDBJ databases">
        <authorList>
            <person name="Vanwijnsberghe S."/>
        </authorList>
    </citation>
    <scope>NUCLEOTIDE SEQUENCE</scope>
    <source>
        <strain evidence="17">LMG 31841</strain>
    </source>
</reference>
<dbReference type="PROSITE" id="PS50975">
    <property type="entry name" value="ATP_GRASP"/>
    <property type="match status" value="1"/>
</dbReference>
<evidence type="ECO:0000259" key="13">
    <source>
        <dbReference type="PROSITE" id="PS50968"/>
    </source>
</evidence>
<dbReference type="PROSITE" id="PS00866">
    <property type="entry name" value="CPSASE_1"/>
    <property type="match status" value="1"/>
</dbReference>
<evidence type="ECO:0000256" key="2">
    <source>
        <dbReference type="ARBA" id="ARBA00013057"/>
    </source>
</evidence>
<feature type="domain" description="Lipoyl-binding" evidence="13">
    <location>
        <begin position="1091"/>
        <end position="1166"/>
    </location>
</feature>
<dbReference type="PANTHER" id="PTHR43778">
    <property type="entry name" value="PYRUVATE CARBOXYLASE"/>
    <property type="match status" value="1"/>
</dbReference>
<dbReference type="GO" id="GO:0046872">
    <property type="term" value="F:metal ion binding"/>
    <property type="evidence" value="ECO:0007669"/>
    <property type="project" value="UniProtKB-KW"/>
</dbReference>
<evidence type="ECO:0000259" key="14">
    <source>
        <dbReference type="PROSITE" id="PS50975"/>
    </source>
</evidence>
<dbReference type="SUPFAM" id="SSF51569">
    <property type="entry name" value="Aldolase"/>
    <property type="match status" value="1"/>
</dbReference>
<dbReference type="NCBIfam" id="NF009554">
    <property type="entry name" value="PRK12999.1"/>
    <property type="match status" value="1"/>
</dbReference>
<keyword evidence="4 11" id="KW-0479">Metal-binding</keyword>